<evidence type="ECO:0000256" key="7">
    <source>
        <dbReference type="ARBA" id="ARBA00022833"/>
    </source>
</evidence>
<feature type="compositionally biased region" description="Basic and acidic residues" evidence="10">
    <location>
        <begin position="1"/>
        <end position="23"/>
    </location>
</feature>
<keyword evidence="9" id="KW-0234">DNA repair</keyword>
<dbReference type="GO" id="GO:0005694">
    <property type="term" value="C:chromosome"/>
    <property type="evidence" value="ECO:0007669"/>
    <property type="project" value="UniProtKB-SubCell"/>
</dbReference>
<evidence type="ECO:0000256" key="8">
    <source>
        <dbReference type="ARBA" id="ARBA00023054"/>
    </source>
</evidence>
<evidence type="ECO:0000256" key="3">
    <source>
        <dbReference type="ARBA" id="ARBA00022454"/>
    </source>
</evidence>
<keyword evidence="8" id="KW-0175">Coiled coil</keyword>
<dbReference type="EMBL" id="CM035416">
    <property type="protein sequence ID" value="KAH7424727.1"/>
    <property type="molecule type" value="Genomic_DNA"/>
</dbReference>
<dbReference type="Pfam" id="PF09740">
    <property type="entry name" value="DUF2043"/>
    <property type="match status" value="1"/>
</dbReference>
<dbReference type="InterPro" id="IPR049408">
    <property type="entry name" value="UVSSA_N_a-solenoid_rpt"/>
</dbReference>
<dbReference type="OMA" id="EEHAEMR"/>
<dbReference type="Proteomes" id="UP000825935">
    <property type="component" value="Chromosome 11"/>
</dbReference>
<comment type="similarity">
    <text evidence="2">Belongs to the UVSSA family.</text>
</comment>
<keyword evidence="7" id="KW-0862">Zinc</keyword>
<feature type="region of interest" description="Disordered" evidence="10">
    <location>
        <begin position="518"/>
        <end position="551"/>
    </location>
</feature>
<keyword evidence="4" id="KW-0479">Metal-binding</keyword>
<evidence type="ECO:0000256" key="5">
    <source>
        <dbReference type="ARBA" id="ARBA00022763"/>
    </source>
</evidence>
<evidence type="ECO:0000259" key="11">
    <source>
        <dbReference type="Pfam" id="PF09740"/>
    </source>
</evidence>
<keyword evidence="3" id="KW-0158">Chromosome</keyword>
<evidence type="ECO:0000313" key="13">
    <source>
        <dbReference type="Proteomes" id="UP000825935"/>
    </source>
</evidence>
<dbReference type="GO" id="GO:0009411">
    <property type="term" value="P:response to UV"/>
    <property type="evidence" value="ECO:0007669"/>
    <property type="project" value="InterPro"/>
</dbReference>
<feature type="region of interest" description="Disordered" evidence="10">
    <location>
        <begin position="1"/>
        <end position="34"/>
    </location>
</feature>
<sequence length="688" mass="77664">MKTETENRGGSSKTKESRLRKEGSSGTKESQLHSLIDVATTSPSDSLDVGLLTSIKYHVRASDDNVRLAHDLLLAKLKKKHSQVRYLVVLLMDELFMRSKLFRTLLVNNFDTFMVFSVGYHVSNPLPPPVNRATALRAKSMEVLEKWNDNFGLHYKPLRLGYEYLRDTLHLQFPNLRQAAAQAEQQKKERELRSQALVLEKYERLKHDFPALSSDIEQTLKQLEECFEILEAEDNGRDASAKESDVKDDDDAEDYEVNSLRRALSQAASKAPVMLETQDNKPIFDTMRDLCKLICHQHSSAIDDWMLVLIRVDTQDRDSRDFLFKRVIDIRNCLSQAKRKCLNLGINIQEHNKDDQEDEIIWEEGGIDNGEASATELAQEAETRKAAVTSIKKDDDLLITQIENLPAATSEFTSGEKSNRSQLLQEAPVLPWGPYLDRWGAEHIVPLNQRGLLLESHWGRVDYDALVPADKVVELNMRASYYTPVKEEIPPCLAPLKNGGLCQRRDLRVCPLHGPIKQRDSNGNVLSSSPDDKALMDGPRKEESSYAGSSTAAVTDMEFVKDIAAKAVANVRAQDATESNKKREKKLLAKRNREHNAAVLREAALANTVQGLGEAIGEELEKYAEPNVGSMRQTKKARKSLRAMLQPKPTAKDRLAERLLNSRANEATVHVLTRDEDAAYREAFANQW</sequence>
<dbReference type="PANTHER" id="PTHR28670">
    <property type="entry name" value="UV-STIMULATED SCAFFOLD PROTEIN A"/>
    <property type="match status" value="1"/>
</dbReference>
<dbReference type="InterPro" id="IPR049431">
    <property type="entry name" value="UVSSA_C"/>
</dbReference>
<evidence type="ECO:0000256" key="9">
    <source>
        <dbReference type="ARBA" id="ARBA00023204"/>
    </source>
</evidence>
<gene>
    <name evidence="12" type="ORF">KP509_11G021700</name>
</gene>
<dbReference type="GO" id="GO:0008270">
    <property type="term" value="F:zinc ion binding"/>
    <property type="evidence" value="ECO:0007669"/>
    <property type="project" value="UniProtKB-KW"/>
</dbReference>
<dbReference type="OrthoDB" id="5594015at2759"/>
<protein>
    <recommendedName>
        <fullName evidence="11">UV-stimulated scaffold protein A C-terminal domain-containing protein</fullName>
    </recommendedName>
</protein>
<feature type="compositionally biased region" description="Polar residues" evidence="10">
    <location>
        <begin position="24"/>
        <end position="34"/>
    </location>
</feature>
<evidence type="ECO:0000256" key="1">
    <source>
        <dbReference type="ARBA" id="ARBA00004286"/>
    </source>
</evidence>
<feature type="domain" description="UV-stimulated scaffold protein A C-terminal" evidence="11">
    <location>
        <begin position="426"/>
        <end position="526"/>
    </location>
</feature>
<comment type="caution">
    <text evidence="12">The sequence shown here is derived from an EMBL/GenBank/DDBJ whole genome shotgun (WGS) entry which is preliminary data.</text>
</comment>
<dbReference type="GO" id="GO:0006283">
    <property type="term" value="P:transcription-coupled nucleotide-excision repair"/>
    <property type="evidence" value="ECO:0007669"/>
    <property type="project" value="TreeGrafter"/>
</dbReference>
<keyword evidence="13" id="KW-1185">Reference proteome</keyword>
<evidence type="ECO:0000313" key="12">
    <source>
        <dbReference type="EMBL" id="KAH7424727.1"/>
    </source>
</evidence>
<evidence type="ECO:0000256" key="6">
    <source>
        <dbReference type="ARBA" id="ARBA00022771"/>
    </source>
</evidence>
<evidence type="ECO:0000256" key="10">
    <source>
        <dbReference type="SAM" id="MobiDB-lite"/>
    </source>
</evidence>
<comment type="subcellular location">
    <subcellularLocation>
        <location evidence="1">Chromosome</location>
    </subcellularLocation>
</comment>
<dbReference type="PANTHER" id="PTHR28670:SF1">
    <property type="entry name" value="UV-STIMULATED SCAFFOLD PROTEIN A"/>
    <property type="match status" value="1"/>
</dbReference>
<dbReference type="AlphaFoldDB" id="A0A8T2TMZ0"/>
<organism evidence="12 13">
    <name type="scientific">Ceratopteris richardii</name>
    <name type="common">Triangle waterfern</name>
    <dbReference type="NCBI Taxonomy" id="49495"/>
    <lineage>
        <taxon>Eukaryota</taxon>
        <taxon>Viridiplantae</taxon>
        <taxon>Streptophyta</taxon>
        <taxon>Embryophyta</taxon>
        <taxon>Tracheophyta</taxon>
        <taxon>Polypodiopsida</taxon>
        <taxon>Polypodiidae</taxon>
        <taxon>Polypodiales</taxon>
        <taxon>Pteridineae</taxon>
        <taxon>Pteridaceae</taxon>
        <taxon>Parkerioideae</taxon>
        <taxon>Ceratopteris</taxon>
    </lineage>
</organism>
<name>A0A8T2TMZ0_CERRI</name>
<accession>A0A8T2TMZ0</accession>
<dbReference type="Pfam" id="PF20867">
    <property type="entry name" value="UVSSA_N"/>
    <property type="match status" value="1"/>
</dbReference>
<reference evidence="12" key="1">
    <citation type="submission" date="2021-08" db="EMBL/GenBank/DDBJ databases">
        <title>WGS assembly of Ceratopteris richardii.</title>
        <authorList>
            <person name="Marchant D.B."/>
            <person name="Chen G."/>
            <person name="Jenkins J."/>
            <person name="Shu S."/>
            <person name="Leebens-Mack J."/>
            <person name="Grimwood J."/>
            <person name="Schmutz J."/>
            <person name="Soltis P."/>
            <person name="Soltis D."/>
            <person name="Chen Z.-H."/>
        </authorList>
    </citation>
    <scope>NUCLEOTIDE SEQUENCE</scope>
    <source>
        <strain evidence="12">Whitten #5841</strain>
        <tissue evidence="12">Leaf</tissue>
    </source>
</reference>
<dbReference type="GO" id="GO:0000993">
    <property type="term" value="F:RNA polymerase II complex binding"/>
    <property type="evidence" value="ECO:0007669"/>
    <property type="project" value="TreeGrafter"/>
</dbReference>
<proteinExistence type="inferred from homology"/>
<evidence type="ECO:0000256" key="2">
    <source>
        <dbReference type="ARBA" id="ARBA00009240"/>
    </source>
</evidence>
<dbReference type="InterPro" id="IPR018610">
    <property type="entry name" value="UVSSA"/>
</dbReference>
<keyword evidence="5" id="KW-0227">DNA damage</keyword>
<evidence type="ECO:0000256" key="4">
    <source>
        <dbReference type="ARBA" id="ARBA00022723"/>
    </source>
</evidence>
<feature type="compositionally biased region" description="Basic and acidic residues" evidence="10">
    <location>
        <begin position="530"/>
        <end position="544"/>
    </location>
</feature>
<keyword evidence="6" id="KW-0863">Zinc-finger</keyword>